<evidence type="ECO:0000256" key="4">
    <source>
        <dbReference type="ARBA" id="ARBA00022827"/>
    </source>
</evidence>
<dbReference type="Proteomes" id="UP001152519">
    <property type="component" value="Unassembled WGS sequence"/>
</dbReference>
<evidence type="ECO:0000256" key="6">
    <source>
        <dbReference type="ARBA" id="ARBA00039101"/>
    </source>
</evidence>
<evidence type="ECO:0000256" key="3">
    <source>
        <dbReference type="ARBA" id="ARBA00022630"/>
    </source>
</evidence>
<dbReference type="Gene3D" id="3.40.50.720">
    <property type="entry name" value="NAD(P)-binding Rossmann-like Domain"/>
    <property type="match status" value="1"/>
</dbReference>
<evidence type="ECO:0000256" key="7">
    <source>
        <dbReference type="ARBA" id="ARBA00039751"/>
    </source>
</evidence>
<gene>
    <name evidence="11" type="primary">aao</name>
    <name evidence="11" type="ORF">SCOCK_30396</name>
</gene>
<evidence type="ECO:0000256" key="9">
    <source>
        <dbReference type="PIRSR" id="PIRSR000189-1"/>
    </source>
</evidence>
<dbReference type="InterPro" id="IPR023209">
    <property type="entry name" value="DAO"/>
</dbReference>
<dbReference type="PANTHER" id="PTHR11530:SF11">
    <property type="entry name" value="D-ASPARTATE OXIDASE"/>
    <property type="match status" value="1"/>
</dbReference>
<comment type="similarity">
    <text evidence="2">Belongs to the DAMOX/DASOX family.</text>
</comment>
<evidence type="ECO:0000313" key="12">
    <source>
        <dbReference type="Proteomes" id="UP001152519"/>
    </source>
</evidence>
<evidence type="ECO:0000313" key="11">
    <source>
        <dbReference type="EMBL" id="CAG6395163.1"/>
    </source>
</evidence>
<dbReference type="SUPFAM" id="SSF54373">
    <property type="entry name" value="FAD-linked reductases, C-terminal domain"/>
    <property type="match status" value="1"/>
</dbReference>
<evidence type="ECO:0000256" key="2">
    <source>
        <dbReference type="ARBA" id="ARBA00006730"/>
    </source>
</evidence>
<feature type="binding site" evidence="9">
    <location>
        <position position="319"/>
    </location>
    <ligand>
        <name>D-dopa</name>
        <dbReference type="ChEBI" id="CHEBI:149689"/>
    </ligand>
</feature>
<dbReference type="Gene3D" id="3.30.9.10">
    <property type="entry name" value="D-Amino Acid Oxidase, subunit A, domain 2"/>
    <property type="match status" value="1"/>
</dbReference>
<dbReference type="InterPro" id="IPR006076">
    <property type="entry name" value="FAD-dep_OxRdtase"/>
</dbReference>
<proteinExistence type="inferred from homology"/>
<reference evidence="11" key="1">
    <citation type="submission" date="2021-05" db="EMBL/GenBank/DDBJ databases">
        <authorList>
            <person name="Arsene-Ploetze F."/>
        </authorList>
    </citation>
    <scope>NUCLEOTIDE SEQUENCE</scope>
    <source>
        <strain evidence="11">DSM 42138</strain>
    </source>
</reference>
<dbReference type="EC" id="1.4.3.3" evidence="6"/>
<evidence type="ECO:0000259" key="10">
    <source>
        <dbReference type="Pfam" id="PF01266"/>
    </source>
</evidence>
<feature type="binding site" evidence="9">
    <location>
        <begin position="318"/>
        <end position="323"/>
    </location>
    <ligand>
        <name>FAD</name>
        <dbReference type="ChEBI" id="CHEBI:57692"/>
    </ligand>
</feature>
<dbReference type="GO" id="GO:0003884">
    <property type="term" value="F:D-amino-acid oxidase activity"/>
    <property type="evidence" value="ECO:0007669"/>
    <property type="project" value="UniProtKB-EC"/>
</dbReference>
<name>A0A9W4GTY9_9ACTN</name>
<feature type="binding site" evidence="9">
    <location>
        <position position="238"/>
    </location>
    <ligand>
        <name>D-dopa</name>
        <dbReference type="ChEBI" id="CHEBI:149689"/>
    </ligand>
</feature>
<dbReference type="GO" id="GO:0005737">
    <property type="term" value="C:cytoplasm"/>
    <property type="evidence" value="ECO:0007669"/>
    <property type="project" value="TreeGrafter"/>
</dbReference>
<dbReference type="AlphaFoldDB" id="A0A9W4GTY9"/>
<feature type="binding site" evidence="9">
    <location>
        <begin position="63"/>
        <end position="64"/>
    </location>
    <ligand>
        <name>FAD</name>
        <dbReference type="ChEBI" id="CHEBI:57692"/>
    </ligand>
</feature>
<evidence type="ECO:0000256" key="5">
    <source>
        <dbReference type="ARBA" id="ARBA00023002"/>
    </source>
</evidence>
<keyword evidence="12" id="KW-1185">Reference proteome</keyword>
<keyword evidence="5 11" id="KW-0560">Oxidoreductase</keyword>
<evidence type="ECO:0000256" key="8">
    <source>
        <dbReference type="ARBA" id="ARBA00049547"/>
    </source>
</evidence>
<evidence type="ECO:0000256" key="1">
    <source>
        <dbReference type="ARBA" id="ARBA00001974"/>
    </source>
</evidence>
<dbReference type="EMBL" id="CAJSLV010000059">
    <property type="protein sequence ID" value="CAG6395163.1"/>
    <property type="molecule type" value="Genomic_DNA"/>
</dbReference>
<dbReference type="GO" id="GO:0019478">
    <property type="term" value="P:D-amino acid catabolic process"/>
    <property type="evidence" value="ECO:0007669"/>
    <property type="project" value="TreeGrafter"/>
</dbReference>
<sequence length="338" mass="35486">MNAMSAAHGRLCHRHPMAKATRPARPDVLVIGAGVTGLTTAVCLAEDGLTVRVDSDLPPGATTSAAAGAAWDPFMIEPQDRVRQWSEISLADFASLADRPQTTGVRLVSGTHQSLVPRTAPDWTGTVGAQACTPAELRPGYAVGWRYTAPVIDMPHYLGYLVRRLAAAGGRLRTRRYGSPAEALAEAPVVVNCSGSGARALVPDPATTVVRGQIAVVENPGITEFFCDDTPDAEELVYAYPHGDTLVLGGTAEPGVWDLRPDPSATAAIIRRCAAVLPQVRDAAVLAARVGLRPVRPQVRLAADPTAHGRLLHNYGHGGAGVTVSWGCAREVAALLRG</sequence>
<comment type="caution">
    <text evidence="11">The sequence shown here is derived from an EMBL/GenBank/DDBJ whole genome shotgun (WGS) entry which is preliminary data.</text>
</comment>
<organism evidence="11 12">
    <name type="scientific">Actinacidiphila cocklensis</name>
    <dbReference type="NCBI Taxonomy" id="887465"/>
    <lineage>
        <taxon>Bacteria</taxon>
        <taxon>Bacillati</taxon>
        <taxon>Actinomycetota</taxon>
        <taxon>Actinomycetes</taxon>
        <taxon>Kitasatosporales</taxon>
        <taxon>Streptomycetaceae</taxon>
        <taxon>Actinacidiphila</taxon>
    </lineage>
</organism>
<dbReference type="InterPro" id="IPR006181">
    <property type="entry name" value="D-amino_acid_oxidase_CS"/>
</dbReference>
<comment type="catalytic activity">
    <reaction evidence="8">
        <text>a D-alpha-amino acid + O2 + H2O = a 2-oxocarboxylate + H2O2 + NH4(+)</text>
        <dbReference type="Rhea" id="RHEA:21816"/>
        <dbReference type="ChEBI" id="CHEBI:15377"/>
        <dbReference type="ChEBI" id="CHEBI:15379"/>
        <dbReference type="ChEBI" id="CHEBI:16240"/>
        <dbReference type="ChEBI" id="CHEBI:28938"/>
        <dbReference type="ChEBI" id="CHEBI:35179"/>
        <dbReference type="ChEBI" id="CHEBI:59871"/>
        <dbReference type="EC" id="1.4.3.3"/>
    </reaction>
    <physiologicalReaction direction="left-to-right" evidence="8">
        <dbReference type="Rhea" id="RHEA:21817"/>
    </physiologicalReaction>
</comment>
<dbReference type="PROSITE" id="PS00677">
    <property type="entry name" value="DAO"/>
    <property type="match status" value="1"/>
</dbReference>
<accession>A0A9W4GTY9</accession>
<dbReference type="PANTHER" id="PTHR11530">
    <property type="entry name" value="D-AMINO ACID OXIDASE"/>
    <property type="match status" value="1"/>
</dbReference>
<keyword evidence="3" id="KW-0285">Flavoprotein</keyword>
<dbReference type="GO" id="GO:0071949">
    <property type="term" value="F:FAD binding"/>
    <property type="evidence" value="ECO:0007669"/>
    <property type="project" value="InterPro"/>
</dbReference>
<feature type="domain" description="FAD dependent oxidoreductase" evidence="10">
    <location>
        <begin position="27"/>
        <end position="335"/>
    </location>
</feature>
<keyword evidence="4 9" id="KW-0274">FAD</keyword>
<dbReference type="PIRSF" id="PIRSF000189">
    <property type="entry name" value="D-aa_oxidase"/>
    <property type="match status" value="1"/>
</dbReference>
<dbReference type="SUPFAM" id="SSF51971">
    <property type="entry name" value="Nucleotide-binding domain"/>
    <property type="match status" value="1"/>
</dbReference>
<protein>
    <recommendedName>
        <fullName evidence="7">D-amino-acid oxidase</fullName>
        <ecNumber evidence="6">1.4.3.3</ecNumber>
    </recommendedName>
</protein>
<feature type="binding site" evidence="9">
    <location>
        <position position="293"/>
    </location>
    <ligand>
        <name>D-dopa</name>
        <dbReference type="ChEBI" id="CHEBI:149689"/>
    </ligand>
</feature>
<comment type="cofactor">
    <cofactor evidence="1 9">
        <name>FAD</name>
        <dbReference type="ChEBI" id="CHEBI:57692"/>
    </cofactor>
</comment>
<dbReference type="Pfam" id="PF01266">
    <property type="entry name" value="DAO"/>
    <property type="match status" value="1"/>
</dbReference>